<dbReference type="InterPro" id="IPR011009">
    <property type="entry name" value="Kinase-like_dom_sf"/>
</dbReference>
<protein>
    <recommendedName>
        <fullName evidence="2">Protein kinase domain-containing protein</fullName>
    </recommendedName>
</protein>
<organism evidence="3 4">
    <name type="scientific">Lecanosticta acicola</name>
    <dbReference type="NCBI Taxonomy" id="111012"/>
    <lineage>
        <taxon>Eukaryota</taxon>
        <taxon>Fungi</taxon>
        <taxon>Dikarya</taxon>
        <taxon>Ascomycota</taxon>
        <taxon>Pezizomycotina</taxon>
        <taxon>Dothideomycetes</taxon>
        <taxon>Dothideomycetidae</taxon>
        <taxon>Mycosphaerellales</taxon>
        <taxon>Mycosphaerellaceae</taxon>
        <taxon>Lecanosticta</taxon>
    </lineage>
</organism>
<feature type="domain" description="Protein kinase" evidence="2">
    <location>
        <begin position="149"/>
        <end position="606"/>
    </location>
</feature>
<dbReference type="GO" id="GO:0004672">
    <property type="term" value="F:protein kinase activity"/>
    <property type="evidence" value="ECO:0007669"/>
    <property type="project" value="InterPro"/>
</dbReference>
<dbReference type="AlphaFoldDB" id="A0AAI9E9N2"/>
<dbReference type="SMART" id="SM00220">
    <property type="entry name" value="S_TKc"/>
    <property type="match status" value="1"/>
</dbReference>
<dbReference type="GO" id="GO:0005524">
    <property type="term" value="F:ATP binding"/>
    <property type="evidence" value="ECO:0007669"/>
    <property type="project" value="InterPro"/>
</dbReference>
<evidence type="ECO:0000313" key="3">
    <source>
        <dbReference type="EMBL" id="CAK3948884.1"/>
    </source>
</evidence>
<dbReference type="Pfam" id="PF00069">
    <property type="entry name" value="Pkinase"/>
    <property type="match status" value="1"/>
</dbReference>
<comment type="caution">
    <text evidence="3">The sequence shown here is derived from an EMBL/GenBank/DDBJ whole genome shotgun (WGS) entry which is preliminary data.</text>
</comment>
<feature type="compositionally biased region" description="Polar residues" evidence="1">
    <location>
        <begin position="404"/>
        <end position="421"/>
    </location>
</feature>
<feature type="region of interest" description="Disordered" evidence="1">
    <location>
        <begin position="727"/>
        <end position="761"/>
    </location>
</feature>
<reference evidence="3" key="1">
    <citation type="submission" date="2023-11" db="EMBL/GenBank/DDBJ databases">
        <authorList>
            <person name="Alioto T."/>
            <person name="Alioto T."/>
            <person name="Gomez Garrido J."/>
        </authorList>
    </citation>
    <scope>NUCLEOTIDE SEQUENCE</scope>
</reference>
<feature type="compositionally biased region" description="Low complexity" evidence="1">
    <location>
        <begin position="731"/>
        <end position="761"/>
    </location>
</feature>
<dbReference type="PANTHER" id="PTHR44305:SF24">
    <property type="entry name" value="TYROSINE-PROTEIN KINASE C03B1.5-RELATED"/>
    <property type="match status" value="1"/>
</dbReference>
<sequence length="774" mass="85853">MASRNYAQVAPTAATIALNAYIFGYGGHSLVTPHAALKRLWWTDERIEAKVTRAFVVSKLRGEEREFLDRPLGFGDLTDDTYMEWILDRAKRLFLILTEVGVPDQIFGCIDDSWDDEDLPIPLENVKSLELSYDNDEALNKRFYDMQFVYLLRELKQGSHIDYGPNEHIPMEHVNTVPPAVCLQPYDRVHFPGRQDDVFMRRKYPMIDRDTGQSYAEAFASDVRRAKALPHPHIASTWASYTTEGAGFILSEFVPEHTLGTFIDHRKPMQLLRVAASERPILLVEWMHCLADAVASLHHRGLAHTQIRPSNIWIDKQNRIAFADIGSLPTFQRNKKGPKTEAYDYAAPEQHITKTQMSLKSTTPPISSMNALSKLRKMSTNSISDSSSATSASSNGSSTRSNSFCNNSPITPSSLTNGRSNSLSTIRTAFSPTTMGSSASRSPTRVRNFSRHLPISHCPSPTIHTAPLPTGTFNSMMSNTLLGLGPRPSYIDPATLLDLPVSTPQQSDMFSLACCFLDLITFLLRGKITDFIKFRQNPTTKAKSFHSEPDRIAAWIGVLEEDSYRHPEQIFRGIPELLRLVRLMMAQNGTLRPTALEVRDRIQDILVGECGIEAICCAGREWAETPKDDTLSTTTTTTTTTTASTSPFRRKPDRDNSIDDFGMATGMLGLPPRIGGGDGTRCASPLRHSVECFDMEASPAAMGGPVRRPPMRAPFAAAEHLPVLTRTESQATTDGSITATTTATTTATARRRNSATSSATATWSSWRNRFLRSA</sequence>
<feature type="compositionally biased region" description="Low complexity" evidence="1">
    <location>
        <begin position="631"/>
        <end position="646"/>
    </location>
</feature>
<proteinExistence type="predicted"/>
<dbReference type="InterPro" id="IPR053083">
    <property type="entry name" value="TF_kinase-domain_protein"/>
</dbReference>
<evidence type="ECO:0000259" key="2">
    <source>
        <dbReference type="PROSITE" id="PS50011"/>
    </source>
</evidence>
<feature type="region of interest" description="Disordered" evidence="1">
    <location>
        <begin position="427"/>
        <end position="446"/>
    </location>
</feature>
<dbReference type="PROSITE" id="PS50011">
    <property type="entry name" value="PROTEIN_KINASE_DOM"/>
    <property type="match status" value="1"/>
</dbReference>
<feature type="region of interest" description="Disordered" evidence="1">
    <location>
        <begin position="377"/>
        <end position="421"/>
    </location>
</feature>
<evidence type="ECO:0000313" key="4">
    <source>
        <dbReference type="Proteomes" id="UP001296104"/>
    </source>
</evidence>
<dbReference type="PANTHER" id="PTHR44305">
    <property type="entry name" value="SI:DKEY-192D15.2-RELATED"/>
    <property type="match status" value="1"/>
</dbReference>
<gene>
    <name evidence="3" type="ORF">LECACI_7A003233</name>
</gene>
<dbReference type="Gene3D" id="1.10.510.10">
    <property type="entry name" value="Transferase(Phosphotransferase) domain 1"/>
    <property type="match status" value="2"/>
</dbReference>
<dbReference type="InterPro" id="IPR000719">
    <property type="entry name" value="Prot_kinase_dom"/>
</dbReference>
<keyword evidence="4" id="KW-1185">Reference proteome</keyword>
<feature type="region of interest" description="Disordered" evidence="1">
    <location>
        <begin position="627"/>
        <end position="656"/>
    </location>
</feature>
<dbReference type="Proteomes" id="UP001296104">
    <property type="component" value="Unassembled WGS sequence"/>
</dbReference>
<evidence type="ECO:0000256" key="1">
    <source>
        <dbReference type="SAM" id="MobiDB-lite"/>
    </source>
</evidence>
<dbReference type="SUPFAM" id="SSF56112">
    <property type="entry name" value="Protein kinase-like (PK-like)"/>
    <property type="match status" value="2"/>
</dbReference>
<name>A0AAI9E9N2_9PEZI</name>
<feature type="compositionally biased region" description="Low complexity" evidence="1">
    <location>
        <begin position="379"/>
        <end position="403"/>
    </location>
</feature>
<dbReference type="EMBL" id="CAVMBE010000015">
    <property type="protein sequence ID" value="CAK3948884.1"/>
    <property type="molecule type" value="Genomic_DNA"/>
</dbReference>
<accession>A0AAI9E9N2</accession>